<evidence type="ECO:0000256" key="1">
    <source>
        <dbReference type="SAM" id="MobiDB-lite"/>
    </source>
</evidence>
<feature type="region of interest" description="Disordered" evidence="1">
    <location>
        <begin position="498"/>
        <end position="517"/>
    </location>
</feature>
<feature type="compositionally biased region" description="Polar residues" evidence="1">
    <location>
        <begin position="543"/>
        <end position="578"/>
    </location>
</feature>
<protein>
    <submittedName>
        <fullName evidence="2">Uncharacterized protein</fullName>
    </submittedName>
</protein>
<feature type="compositionally biased region" description="Basic and acidic residues" evidence="1">
    <location>
        <begin position="357"/>
        <end position="369"/>
    </location>
</feature>
<feature type="region of interest" description="Disordered" evidence="1">
    <location>
        <begin position="877"/>
        <end position="928"/>
    </location>
</feature>
<evidence type="ECO:0000313" key="2">
    <source>
        <dbReference type="EMBL" id="KAK3725285.1"/>
    </source>
</evidence>
<evidence type="ECO:0000313" key="3">
    <source>
        <dbReference type="Proteomes" id="UP001283361"/>
    </source>
</evidence>
<feature type="compositionally biased region" description="Basic and acidic residues" evidence="1">
    <location>
        <begin position="580"/>
        <end position="591"/>
    </location>
</feature>
<comment type="caution">
    <text evidence="2">The sequence shown here is derived from an EMBL/GenBank/DDBJ whole genome shotgun (WGS) entry which is preliminary data.</text>
</comment>
<feature type="region of interest" description="Disordered" evidence="1">
    <location>
        <begin position="640"/>
        <end position="659"/>
    </location>
</feature>
<accession>A0AAE0XYN2</accession>
<reference evidence="2" key="1">
    <citation type="journal article" date="2023" name="G3 (Bethesda)">
        <title>A reference genome for the long-term kleptoplast-retaining sea slug Elysia crispata morphotype clarki.</title>
        <authorList>
            <person name="Eastman K.E."/>
            <person name="Pendleton A.L."/>
            <person name="Shaikh M.A."/>
            <person name="Suttiyut T."/>
            <person name="Ogas R."/>
            <person name="Tomko P."/>
            <person name="Gavelis G."/>
            <person name="Widhalm J.R."/>
            <person name="Wisecaver J.H."/>
        </authorList>
    </citation>
    <scope>NUCLEOTIDE SEQUENCE</scope>
    <source>
        <strain evidence="2">ECLA1</strain>
    </source>
</reference>
<proteinExistence type="predicted"/>
<dbReference type="Proteomes" id="UP001283361">
    <property type="component" value="Unassembled WGS sequence"/>
</dbReference>
<sequence>MEMTKQGQRLLMAVASENHGSEGLFAADGILVTIGGLLSLVTIAVLCICSNRKAKPDDQDKENGRSELNHIDISMDERSPELAIVSPGEDNVMNEGQALVDKPPGLTDHKRQSSTCSGPPTGLRPTSMRELPEPPKSAHHSRNTSMSGVELPPLPDSLPSGGNREIPEASVTKNLYAYPKLGAKGNMNGGGRDVDKVKSHSDGYDHLGQRLQGNPIDYDSLMPDGQDNGERSLLSETERVAGHHYSLVRDRTYDVVNDVRPKKGLMFDPYSTVSDKNDKKGEISRTPMDEDPYNLIGESDGELSNSFISRMRESNDSADPYATVEDDSGGDQKCLSPTTGIATSSSSNSSLHVLSNLHKEKLSDYGYTREEEEEEEEPEYAVVQKRRDNPNYRSQTDVESVLGARASHASSDDYSSTGAMPPEPPRLYNAYEDEDDDVSYSVTSPGDEKTEHKYSRVTARESLASMTARNALNPYELVQDVLENMYATVDGGSGDGIVLRHVDSDDNNSNRNSQNSDTYAEIAISGGFNSMTVNNNSSVMGSASSTPNALPDTSVTSSGAPAPPSLNSLHLMTKSQTSSEDDRLSDRHLATPEDSGLDSTGFPHLPAWGSRTLLQADEDSGGSTAEDGYSTLKRFCGGASSGGKELSVQNSNKHSDQLAQRTITGQESAVKTQLSQGYSRVKDCVSQEDLPSETENDPNYESVDEARAKLRLLYRTEKRVGEENDKGEDSLDSSIRNNVTVIEVLQSAKTATVSNSCVMTKASSNIHHTPPHNSLKAPSTSSEKRPHNIKTKRRPNHDYEELDLSPPTSPSAPSMSYSSSPLTLSPASPSSEGVGLSKGNLARAKKQLIQSHMYEDISEVRLQYSKISGSTENSAVFSTPVQSVPSERPLLPDPVSASPSSTTVPQRSSGSTSASSCTANRDDGVDAEGFSDLKSLVNTANGERIINDTNVNTGEPAVIKEAAKSKTGPAVLKKGLWNKGGSKPLDSQEKTSNDRKDDETKSKQSDKGETSQYTGTRV</sequence>
<gene>
    <name evidence="2" type="ORF">RRG08_005345</name>
</gene>
<feature type="compositionally biased region" description="Low complexity" evidence="1">
    <location>
        <begin position="893"/>
        <end position="919"/>
    </location>
</feature>
<feature type="region of interest" description="Disordered" evidence="1">
    <location>
        <begin position="270"/>
        <end position="456"/>
    </location>
</feature>
<feature type="compositionally biased region" description="Low complexity" evidence="1">
    <location>
        <begin position="811"/>
        <end position="831"/>
    </location>
</feature>
<keyword evidence="3" id="KW-1185">Reference proteome</keyword>
<feature type="compositionally biased region" description="Polar residues" evidence="1">
    <location>
        <begin position="647"/>
        <end position="659"/>
    </location>
</feature>
<feature type="compositionally biased region" description="Polar residues" evidence="1">
    <location>
        <begin position="408"/>
        <end position="418"/>
    </location>
</feature>
<feature type="compositionally biased region" description="Basic and acidic residues" evidence="1">
    <location>
        <begin position="986"/>
        <end position="1009"/>
    </location>
</feature>
<feature type="compositionally biased region" description="Low complexity" evidence="1">
    <location>
        <begin position="507"/>
        <end position="517"/>
    </location>
</feature>
<feature type="region of interest" description="Disordered" evidence="1">
    <location>
        <begin position="957"/>
        <end position="1018"/>
    </location>
</feature>
<feature type="compositionally biased region" description="Low complexity" evidence="1">
    <location>
        <begin position="344"/>
        <end position="356"/>
    </location>
</feature>
<organism evidence="2 3">
    <name type="scientific">Elysia crispata</name>
    <name type="common">lettuce slug</name>
    <dbReference type="NCBI Taxonomy" id="231223"/>
    <lineage>
        <taxon>Eukaryota</taxon>
        <taxon>Metazoa</taxon>
        <taxon>Spiralia</taxon>
        <taxon>Lophotrochozoa</taxon>
        <taxon>Mollusca</taxon>
        <taxon>Gastropoda</taxon>
        <taxon>Heterobranchia</taxon>
        <taxon>Euthyneura</taxon>
        <taxon>Panpulmonata</taxon>
        <taxon>Sacoglossa</taxon>
        <taxon>Placobranchoidea</taxon>
        <taxon>Plakobranchidae</taxon>
        <taxon>Elysia</taxon>
    </lineage>
</organism>
<feature type="region of interest" description="Disordered" evidence="1">
    <location>
        <begin position="538"/>
        <end position="604"/>
    </location>
</feature>
<name>A0AAE0XYN2_9GAST</name>
<dbReference type="EMBL" id="JAWDGP010007331">
    <property type="protein sequence ID" value="KAK3725285.1"/>
    <property type="molecule type" value="Genomic_DNA"/>
</dbReference>
<feature type="compositionally biased region" description="Acidic residues" evidence="1">
    <location>
        <begin position="370"/>
        <end position="379"/>
    </location>
</feature>
<dbReference type="AlphaFoldDB" id="A0AAE0XYN2"/>
<feature type="region of interest" description="Disordered" evidence="1">
    <location>
        <begin position="762"/>
        <end position="838"/>
    </location>
</feature>
<feature type="region of interest" description="Disordered" evidence="1">
    <location>
        <begin position="87"/>
        <end position="166"/>
    </location>
</feature>